<comment type="subcellular location">
    <subcellularLocation>
        <location evidence="2 10">Endoplasmic reticulum membrane</location>
        <topology evidence="2 10">Multi-pass membrane protein</topology>
    </subcellularLocation>
</comment>
<evidence type="ECO:0000256" key="8">
    <source>
        <dbReference type="ARBA" id="ARBA00022989"/>
    </source>
</evidence>
<dbReference type="Pfam" id="PF23860">
    <property type="entry name" value="Ribophorin_II_3rd"/>
    <property type="match status" value="1"/>
</dbReference>
<evidence type="ECO:0000256" key="7">
    <source>
        <dbReference type="ARBA" id="ARBA00022824"/>
    </source>
</evidence>
<dbReference type="PANTHER" id="PTHR12640">
    <property type="entry name" value="RIBOPHORIN II"/>
    <property type="match status" value="1"/>
</dbReference>
<dbReference type="InterPro" id="IPR055373">
    <property type="entry name" value="Ribophorin_II_N"/>
</dbReference>
<keyword evidence="5 10" id="KW-0812">Transmembrane</keyword>
<keyword evidence="9 10" id="KW-0472">Membrane</keyword>
<evidence type="ECO:0000259" key="13">
    <source>
        <dbReference type="Pfam" id="PF23861"/>
    </source>
</evidence>
<gene>
    <name evidence="15" type="ORF">IFM89_018667</name>
</gene>
<feature type="signal peptide" evidence="10">
    <location>
        <begin position="1"/>
        <end position="24"/>
    </location>
</feature>
<reference evidence="15 16" key="1">
    <citation type="submission" date="2020-10" db="EMBL/GenBank/DDBJ databases">
        <title>The Coptis chinensis genome and diversification of protoberbering-type alkaloids.</title>
        <authorList>
            <person name="Wang B."/>
            <person name="Shu S."/>
            <person name="Song C."/>
            <person name="Liu Y."/>
        </authorList>
    </citation>
    <scope>NUCLEOTIDE SEQUENCE [LARGE SCALE GENOMIC DNA]</scope>
    <source>
        <strain evidence="15">HL-2020</strain>
        <tissue evidence="15">Leaf</tissue>
    </source>
</reference>
<evidence type="ECO:0000256" key="3">
    <source>
        <dbReference type="ARBA" id="ARBA00004922"/>
    </source>
</evidence>
<name>A0A835I4F3_9MAGN</name>
<evidence type="ECO:0000313" key="16">
    <source>
        <dbReference type="Proteomes" id="UP000631114"/>
    </source>
</evidence>
<evidence type="ECO:0000256" key="2">
    <source>
        <dbReference type="ARBA" id="ARBA00004477"/>
    </source>
</evidence>
<accession>A0A835I4F3</accession>
<feature type="domain" description="Ribophorin II N-terminal" evidence="11">
    <location>
        <begin position="32"/>
        <end position="301"/>
    </location>
</feature>
<evidence type="ECO:0000256" key="4">
    <source>
        <dbReference type="ARBA" id="ARBA00009038"/>
    </source>
</evidence>
<dbReference type="InterPro" id="IPR008814">
    <property type="entry name" value="Swp1"/>
</dbReference>
<dbReference type="InterPro" id="IPR055375">
    <property type="entry name" value="Ribophorin_II_2nd"/>
</dbReference>
<evidence type="ECO:0000259" key="14">
    <source>
        <dbReference type="Pfam" id="PF25147"/>
    </source>
</evidence>
<evidence type="ECO:0000256" key="1">
    <source>
        <dbReference type="ARBA" id="ARBA00002791"/>
    </source>
</evidence>
<comment type="subunit">
    <text evidence="10">Component of the oligosaccharyltransferase (OST) complex.</text>
</comment>
<dbReference type="Pfam" id="PF23861">
    <property type="entry name" value="Ribophorin_II_2nd"/>
    <property type="match status" value="1"/>
</dbReference>
<feature type="chain" id="PRO_5033103230" description="Dolichyl-diphosphooligosaccharide--protein glycosyltransferase subunit 2" evidence="10">
    <location>
        <begin position="25"/>
        <end position="690"/>
    </location>
</feature>
<comment type="caution">
    <text evidence="15">The sequence shown here is derived from an EMBL/GenBank/DDBJ whole genome shotgun (WGS) entry which is preliminary data.</text>
</comment>
<sequence>MTRMKMRTLISLIIIGSIISSSSTLQPITNQIHRSAALQLFNNPGSSLEETYEALRTFQVLGIETDVDLTTGTCPLILKAFQSPSSSLKDLFYALRVNQPLNCQLVLEGIASKLQAVIKESTSLLDLYYSIGSLLLIKDGASESSVGLVDADSTFQSIKALSQSDGRWRYSYSGAESSTYASGLALEALAGVVSLASSEIDESMIGTVKNDVLKLFDSLEKYDDGSFYFDERLVDADEHHNALSTTSSVVRGLTAFAAVTPGKLDLPGDKLLGLAKFFLGIGVPGSAKDLFYQIDSLAHLENNRVSIPLVVSLPATVLSLTKKDLLKVKVKVNTVLGSDAPPVTVKLVQAFSSGKKNTPVLENQELKFDPKTSVHYLDITALSIDVGKYIFVFRISLQDPEDKKIYTTGGQTHVPVFVTGFINVDSAEIAVLDNDLGSVEAKQKLDLSGQNALTLSATHLQKLRLTFQLTSPLGHSFKPHQVFLKLSHESKVEHIFVVGNSGKQFEIILDFLGLVEKFYYLSGKYEMQLTVGDAAMENSFLQALGHVELDLPEPPEKATRPPPQPMDPSSIYGPKQEIMHIFRSPEKRPPRELSLIFLGLTVVPFVGFLIGLLRLGVNLKNFPTSAIPATFSLLFHTGLAAVLSLYLLFWLKLDLFTTLKALGFLGVFLFFVGHKTLSHLASTSAKLKSA</sequence>
<feature type="domain" description="Ribophorin II third" evidence="12">
    <location>
        <begin position="426"/>
        <end position="549"/>
    </location>
</feature>
<evidence type="ECO:0000259" key="12">
    <source>
        <dbReference type="Pfam" id="PF23860"/>
    </source>
</evidence>
<dbReference type="GO" id="GO:0006487">
    <property type="term" value="P:protein N-linked glycosylation"/>
    <property type="evidence" value="ECO:0007669"/>
    <property type="project" value="UniProtKB-UniRule"/>
</dbReference>
<protein>
    <recommendedName>
        <fullName evidence="10">Dolichyl-diphosphooligosaccharide--protein glycosyltransferase subunit 2</fullName>
    </recommendedName>
    <alternativeName>
        <fullName evidence="10">Ribophorin-2</fullName>
    </alternativeName>
</protein>
<evidence type="ECO:0000256" key="6">
    <source>
        <dbReference type="ARBA" id="ARBA00022729"/>
    </source>
</evidence>
<keyword evidence="16" id="KW-1185">Reference proteome</keyword>
<evidence type="ECO:0000259" key="11">
    <source>
        <dbReference type="Pfam" id="PF05817"/>
    </source>
</evidence>
<evidence type="ECO:0000313" key="15">
    <source>
        <dbReference type="EMBL" id="KAF9609813.1"/>
    </source>
</evidence>
<dbReference type="Proteomes" id="UP000631114">
    <property type="component" value="Unassembled WGS sequence"/>
</dbReference>
<keyword evidence="7 10" id="KW-0256">Endoplasmic reticulum</keyword>
<comment type="function">
    <text evidence="1 10">Subunit of the oligosaccharyl transferase (OST) complex that catalyzes the initial transfer of a defined glycan (Glc(3)Man(9)GlcNAc(2) in eukaryotes) from the lipid carrier dolichol-pyrophosphate to an asparagine residue within an Asn-X-Ser/Thr consensus motif in nascent polypeptide chains, the first step in protein N-glycosylation. N-glycosylation occurs cotranslationally and the complex associates with the Sec61 complex at the channel-forming translocon complex that mediates protein translocation across the endoplasmic reticulum (ER). All subunits are required for a maximal enzyme activity.</text>
</comment>
<dbReference type="Pfam" id="PF25147">
    <property type="entry name" value="Ribophorin_II_C"/>
    <property type="match status" value="1"/>
</dbReference>
<dbReference type="AlphaFoldDB" id="A0A835I4F3"/>
<dbReference type="OrthoDB" id="432292at2759"/>
<evidence type="ECO:0000256" key="5">
    <source>
        <dbReference type="ARBA" id="ARBA00022692"/>
    </source>
</evidence>
<feature type="domain" description="Ribophorin II C-terminal" evidence="14">
    <location>
        <begin position="582"/>
        <end position="682"/>
    </location>
</feature>
<organism evidence="15 16">
    <name type="scientific">Coptis chinensis</name>
    <dbReference type="NCBI Taxonomy" id="261450"/>
    <lineage>
        <taxon>Eukaryota</taxon>
        <taxon>Viridiplantae</taxon>
        <taxon>Streptophyta</taxon>
        <taxon>Embryophyta</taxon>
        <taxon>Tracheophyta</taxon>
        <taxon>Spermatophyta</taxon>
        <taxon>Magnoliopsida</taxon>
        <taxon>Ranunculales</taxon>
        <taxon>Ranunculaceae</taxon>
        <taxon>Coptidoideae</taxon>
        <taxon>Coptis</taxon>
    </lineage>
</organism>
<dbReference type="InterPro" id="IPR055374">
    <property type="entry name" value="Ribophorin_II_3rd"/>
</dbReference>
<keyword evidence="8 10" id="KW-1133">Transmembrane helix</keyword>
<comment type="pathway">
    <text evidence="3 10">Protein modification; protein glycosylation.</text>
</comment>
<dbReference type="EMBL" id="JADFTS010000004">
    <property type="protein sequence ID" value="KAF9609813.1"/>
    <property type="molecule type" value="Genomic_DNA"/>
</dbReference>
<dbReference type="PANTHER" id="PTHR12640:SF0">
    <property type="entry name" value="DOLICHYL-DIPHOSPHOOLIGOSACCHARIDE--PROTEIN GLYCOSYLTRANSFERASE SUBUNIT 2"/>
    <property type="match status" value="1"/>
</dbReference>
<proteinExistence type="inferred from homology"/>
<dbReference type="UniPathway" id="UPA00378"/>
<evidence type="ECO:0000256" key="10">
    <source>
        <dbReference type="RuleBase" id="RU366029"/>
    </source>
</evidence>
<feature type="transmembrane region" description="Helical" evidence="10">
    <location>
        <begin position="629"/>
        <end position="649"/>
    </location>
</feature>
<dbReference type="GO" id="GO:0008250">
    <property type="term" value="C:oligosaccharyltransferase complex"/>
    <property type="evidence" value="ECO:0007669"/>
    <property type="project" value="UniProtKB-UniRule"/>
</dbReference>
<comment type="similarity">
    <text evidence="4 10">Belongs to the SWP1 family.</text>
</comment>
<dbReference type="InterPro" id="IPR056790">
    <property type="entry name" value="Ribophorin_II_C"/>
</dbReference>
<feature type="domain" description="Ribophorin II second" evidence="13">
    <location>
        <begin position="309"/>
        <end position="418"/>
    </location>
</feature>
<keyword evidence="6 10" id="KW-0732">Signal</keyword>
<evidence type="ECO:0000256" key="9">
    <source>
        <dbReference type="ARBA" id="ARBA00023136"/>
    </source>
</evidence>
<feature type="transmembrane region" description="Helical" evidence="10">
    <location>
        <begin position="593"/>
        <end position="617"/>
    </location>
</feature>
<feature type="transmembrane region" description="Helical" evidence="10">
    <location>
        <begin position="655"/>
        <end position="672"/>
    </location>
</feature>
<dbReference type="Pfam" id="PF05817">
    <property type="entry name" value="Ribophorin_II"/>
    <property type="match status" value="1"/>
</dbReference>